<name>A0A8S5RR63_9CAUD</name>
<protein>
    <submittedName>
        <fullName evidence="1">Uncharacterized protein</fullName>
    </submittedName>
</protein>
<accession>A0A8S5RR63</accession>
<reference evidence="1" key="1">
    <citation type="journal article" date="2021" name="Proc. Natl. Acad. Sci. U.S.A.">
        <title>A Catalog of Tens of Thousands of Viruses from Human Metagenomes Reveals Hidden Associations with Chronic Diseases.</title>
        <authorList>
            <person name="Tisza M.J."/>
            <person name="Buck C.B."/>
        </authorList>
    </citation>
    <scope>NUCLEOTIDE SEQUENCE</scope>
    <source>
        <strain evidence="1">Ct1NJ1</strain>
    </source>
</reference>
<organism evidence="1">
    <name type="scientific">Siphoviridae sp. ct1NJ1</name>
    <dbReference type="NCBI Taxonomy" id="2827557"/>
    <lineage>
        <taxon>Viruses</taxon>
        <taxon>Duplodnaviria</taxon>
        <taxon>Heunggongvirae</taxon>
        <taxon>Uroviricota</taxon>
        <taxon>Caudoviricetes</taxon>
    </lineage>
</organism>
<proteinExistence type="predicted"/>
<evidence type="ECO:0000313" key="1">
    <source>
        <dbReference type="EMBL" id="DAE91851.1"/>
    </source>
</evidence>
<dbReference type="EMBL" id="BK057790">
    <property type="protein sequence ID" value="DAE91851.1"/>
    <property type="molecule type" value="Genomic_DNA"/>
</dbReference>
<sequence>MNADQMINHMMTVIYTTADVEGIQVARHFRPQEIVDSTLAACHSIIDGKRLSERETAVLIVTFGDTWRNYIRRAGNVLISFHFELIVRKRGV</sequence>